<dbReference type="KEGG" id="tav:G4V39_02110"/>
<comment type="subcellular location">
    <subcellularLocation>
        <location evidence="1">Cell membrane</location>
        <topology evidence="1">Multi-pass membrane protein</topology>
    </subcellularLocation>
</comment>
<dbReference type="GO" id="GO:0005886">
    <property type="term" value="C:plasma membrane"/>
    <property type="evidence" value="ECO:0007669"/>
    <property type="project" value="UniProtKB-SubCell"/>
</dbReference>
<dbReference type="PANTHER" id="PTHR30472">
    <property type="entry name" value="FERRIC ENTEROBACTIN TRANSPORT SYSTEM PERMEASE PROTEIN"/>
    <property type="match status" value="1"/>
</dbReference>
<protein>
    <submittedName>
        <fullName evidence="8">Iron ABC transporter permease</fullName>
    </submittedName>
</protein>
<evidence type="ECO:0000256" key="1">
    <source>
        <dbReference type="ARBA" id="ARBA00004651"/>
    </source>
</evidence>
<dbReference type="SUPFAM" id="SSF81345">
    <property type="entry name" value="ABC transporter involved in vitamin B12 uptake, BtuC"/>
    <property type="match status" value="1"/>
</dbReference>
<dbReference type="Pfam" id="PF01032">
    <property type="entry name" value="FecCD"/>
    <property type="match status" value="1"/>
</dbReference>
<dbReference type="InterPro" id="IPR037294">
    <property type="entry name" value="ABC_BtuC-like"/>
</dbReference>
<comment type="similarity">
    <text evidence="2">Belongs to the binding-protein-dependent transport system permease family. FecCD subfamily.</text>
</comment>
<dbReference type="FunFam" id="1.10.3470.10:FF:000001">
    <property type="entry name" value="Vitamin B12 ABC transporter permease BtuC"/>
    <property type="match status" value="1"/>
</dbReference>
<evidence type="ECO:0000256" key="5">
    <source>
        <dbReference type="ARBA" id="ARBA00022692"/>
    </source>
</evidence>
<dbReference type="GO" id="GO:0033214">
    <property type="term" value="P:siderophore-iron import into cell"/>
    <property type="evidence" value="ECO:0007669"/>
    <property type="project" value="TreeGrafter"/>
</dbReference>
<reference evidence="8 9" key="1">
    <citation type="submission" date="2020-02" db="EMBL/GenBank/DDBJ databases">
        <title>Genome analysis of Thermosulfuriphilus ammonigenes ST65T, an anaerobic thermophilic chemolithoautotrophic bacterium isolated from a deep-sea hydrothermal vent.</title>
        <authorList>
            <person name="Slobodkina G."/>
            <person name="Allioux M."/>
            <person name="Merkel A."/>
            <person name="Alain K."/>
            <person name="Jebbar M."/>
            <person name="Slobodkin A."/>
        </authorList>
    </citation>
    <scope>NUCLEOTIDE SEQUENCE [LARGE SCALE GENOMIC DNA]</scope>
    <source>
        <strain evidence="8 9">ST65</strain>
    </source>
</reference>
<proteinExistence type="inferred from homology"/>
<sequence>MLHREPIKSQRPGNPPGKSRLVSLITGSLILLLAAAWISLLLGRYPASARDILAVLAGGQVTDPLLSDIVKIRLTRMALAGMVGATLALTGAVFQALLRNPLAEPFTLGVSTGAAFGATVSLYLGLSATTIYGLTLVPLSAMAGAGLSLALVLALSRGESGFLRPATLILAGMVVSSFLSALISLIKSLADETLSSIVFWLLGSFSNRGEGHLIFLLPYLLPALALALFWYRELDILALGDLEAQHLGVHVARVRFWLLISSCLAAAATVAISGVIGFVGLVIPHLIRLISGPGHRSLLPLSLLLGAGLMILADVLARIILPTGEELPVGVITSLLGGPFFAWLLYRRRREIEGW</sequence>
<dbReference type="AlphaFoldDB" id="A0A6G7PU45"/>
<evidence type="ECO:0000256" key="7">
    <source>
        <dbReference type="ARBA" id="ARBA00023136"/>
    </source>
</evidence>
<keyword evidence="3" id="KW-0813">Transport</keyword>
<organism evidence="8 9">
    <name type="scientific">Thermosulfuriphilus ammonigenes</name>
    <dbReference type="NCBI Taxonomy" id="1936021"/>
    <lineage>
        <taxon>Bacteria</taxon>
        <taxon>Pseudomonadati</taxon>
        <taxon>Thermodesulfobacteriota</taxon>
        <taxon>Thermodesulfobacteria</taxon>
        <taxon>Thermodesulfobacteriales</taxon>
        <taxon>Thermodesulfobacteriaceae</taxon>
        <taxon>Thermosulfuriphilus</taxon>
    </lineage>
</organism>
<dbReference type="Gene3D" id="1.10.3470.10">
    <property type="entry name" value="ABC transporter involved in vitamin B12 uptake, BtuC"/>
    <property type="match status" value="1"/>
</dbReference>
<dbReference type="Proteomes" id="UP000502179">
    <property type="component" value="Chromosome"/>
</dbReference>
<evidence type="ECO:0000313" key="8">
    <source>
        <dbReference type="EMBL" id="QIJ71140.1"/>
    </source>
</evidence>
<evidence type="ECO:0000256" key="6">
    <source>
        <dbReference type="ARBA" id="ARBA00022989"/>
    </source>
</evidence>
<dbReference type="RefSeq" id="WP_166031362.1">
    <property type="nucleotide sequence ID" value="NZ_CP048877.1"/>
</dbReference>
<dbReference type="GO" id="GO:0022857">
    <property type="term" value="F:transmembrane transporter activity"/>
    <property type="evidence" value="ECO:0007669"/>
    <property type="project" value="InterPro"/>
</dbReference>
<keyword evidence="5" id="KW-0812">Transmembrane</keyword>
<dbReference type="EMBL" id="CP048877">
    <property type="protein sequence ID" value="QIJ71140.1"/>
    <property type="molecule type" value="Genomic_DNA"/>
</dbReference>
<evidence type="ECO:0000256" key="2">
    <source>
        <dbReference type="ARBA" id="ARBA00007935"/>
    </source>
</evidence>
<dbReference type="CDD" id="cd06550">
    <property type="entry name" value="TM_ABC_iron-siderophores_like"/>
    <property type="match status" value="1"/>
</dbReference>
<gene>
    <name evidence="8" type="ORF">G4V39_02110</name>
</gene>
<dbReference type="PANTHER" id="PTHR30472:SF25">
    <property type="entry name" value="ABC TRANSPORTER PERMEASE PROTEIN MJ0876-RELATED"/>
    <property type="match status" value="1"/>
</dbReference>
<evidence type="ECO:0000256" key="4">
    <source>
        <dbReference type="ARBA" id="ARBA00022475"/>
    </source>
</evidence>
<evidence type="ECO:0000313" key="9">
    <source>
        <dbReference type="Proteomes" id="UP000502179"/>
    </source>
</evidence>
<evidence type="ECO:0000256" key="3">
    <source>
        <dbReference type="ARBA" id="ARBA00022448"/>
    </source>
</evidence>
<name>A0A6G7PU45_9BACT</name>
<dbReference type="InterPro" id="IPR000522">
    <property type="entry name" value="ABC_transptr_permease_BtuC"/>
</dbReference>
<keyword evidence="9" id="KW-1185">Reference proteome</keyword>
<accession>A0A6G7PU45</accession>
<keyword evidence="6" id="KW-1133">Transmembrane helix</keyword>
<keyword evidence="7" id="KW-0472">Membrane</keyword>
<keyword evidence="4" id="KW-1003">Cell membrane</keyword>